<evidence type="ECO:0000313" key="1">
    <source>
        <dbReference type="EMBL" id="GAI62513.1"/>
    </source>
</evidence>
<comment type="caution">
    <text evidence="1">The sequence shown here is derived from an EMBL/GenBank/DDBJ whole genome shotgun (WGS) entry which is preliminary data.</text>
</comment>
<name>X1Q2T7_9ZZZZ</name>
<dbReference type="AlphaFoldDB" id="X1Q2T7"/>
<gene>
    <name evidence="1" type="ORF">S06H3_65979</name>
</gene>
<dbReference type="EMBL" id="BARV01044696">
    <property type="protein sequence ID" value="GAI62513.1"/>
    <property type="molecule type" value="Genomic_DNA"/>
</dbReference>
<proteinExistence type="predicted"/>
<sequence length="35" mass="4081">MFLHVPVLLGLYLKSPGSIERSNREKQAKENKKIR</sequence>
<protein>
    <submittedName>
        <fullName evidence="1">Uncharacterized protein</fullName>
    </submittedName>
</protein>
<reference evidence="1" key="1">
    <citation type="journal article" date="2014" name="Front. Microbiol.">
        <title>High frequency of phylogenetically diverse reductive dehalogenase-homologous genes in deep subseafloor sedimentary metagenomes.</title>
        <authorList>
            <person name="Kawai M."/>
            <person name="Futagami T."/>
            <person name="Toyoda A."/>
            <person name="Takaki Y."/>
            <person name="Nishi S."/>
            <person name="Hori S."/>
            <person name="Arai W."/>
            <person name="Tsubouchi T."/>
            <person name="Morono Y."/>
            <person name="Uchiyama I."/>
            <person name="Ito T."/>
            <person name="Fujiyama A."/>
            <person name="Inagaki F."/>
            <person name="Takami H."/>
        </authorList>
    </citation>
    <scope>NUCLEOTIDE SEQUENCE</scope>
    <source>
        <strain evidence="1">Expedition CK06-06</strain>
    </source>
</reference>
<feature type="non-terminal residue" evidence="1">
    <location>
        <position position="35"/>
    </location>
</feature>
<organism evidence="1">
    <name type="scientific">marine sediment metagenome</name>
    <dbReference type="NCBI Taxonomy" id="412755"/>
    <lineage>
        <taxon>unclassified sequences</taxon>
        <taxon>metagenomes</taxon>
        <taxon>ecological metagenomes</taxon>
    </lineage>
</organism>
<accession>X1Q2T7</accession>